<feature type="region of interest" description="Disordered" evidence="1">
    <location>
        <begin position="97"/>
        <end position="129"/>
    </location>
</feature>
<dbReference type="Proteomes" id="UP000816034">
    <property type="component" value="Unassembled WGS sequence"/>
</dbReference>
<organism evidence="2 3">
    <name type="scientific">Naegleria lovaniensis</name>
    <name type="common">Amoeba</name>
    <dbReference type="NCBI Taxonomy" id="51637"/>
    <lineage>
        <taxon>Eukaryota</taxon>
        <taxon>Discoba</taxon>
        <taxon>Heterolobosea</taxon>
        <taxon>Tetramitia</taxon>
        <taxon>Eutetramitia</taxon>
        <taxon>Vahlkampfiidae</taxon>
        <taxon>Naegleria</taxon>
    </lineage>
</organism>
<feature type="compositionally biased region" description="Polar residues" evidence="1">
    <location>
        <begin position="533"/>
        <end position="544"/>
    </location>
</feature>
<feature type="compositionally biased region" description="Low complexity" evidence="1">
    <location>
        <begin position="176"/>
        <end position="211"/>
    </location>
</feature>
<feature type="region of interest" description="Disordered" evidence="1">
    <location>
        <begin position="458"/>
        <end position="484"/>
    </location>
</feature>
<reference evidence="2 3" key="1">
    <citation type="journal article" date="2018" name="BMC Genomics">
        <title>The genome of Naegleria lovaniensis, the basis for a comparative approach to unravel pathogenicity factors of the human pathogenic amoeba N. fowleri.</title>
        <authorList>
            <person name="Liechti N."/>
            <person name="Schurch N."/>
            <person name="Bruggmann R."/>
            <person name="Wittwer M."/>
        </authorList>
    </citation>
    <scope>NUCLEOTIDE SEQUENCE [LARGE SCALE GENOMIC DNA]</scope>
    <source>
        <strain evidence="2 3">ATCC 30569</strain>
    </source>
</reference>
<accession>A0AA88KGK5</accession>
<keyword evidence="3" id="KW-1185">Reference proteome</keyword>
<feature type="compositionally biased region" description="Polar residues" evidence="1">
    <location>
        <begin position="473"/>
        <end position="484"/>
    </location>
</feature>
<evidence type="ECO:0000256" key="1">
    <source>
        <dbReference type="SAM" id="MobiDB-lite"/>
    </source>
</evidence>
<name>A0AA88KGK5_NAELO</name>
<sequence length="583" mass="65536">MMNNNNINPPYPVGNSSEIRGSVDELLQKTLRLLSSSSSYTKPPTNPPSTSSSFNITCKSTPLNNTLNMMPTKGFLANNYALDESLLAFLEREGKQTSLSNPHGSVSLFHGRPTTTTTTTSSSNTTQPILQPLTQRIIAQPQSKQESTSEDDWHRRITQLAMAVADEIEQNERNSKLPSSSSLLLNNISNNQNSNSNNISNKTQSSNKCSSSSSMLTILLKDSHNHEHDPIKDLLLSTLMMNSATTPLHPDLMSSDMALQQETREEWSSIGSSSSSLINKNSSSTMQTLDVFHTQHPELERIIADQPLTFEQAALLPPLNLKLRFTEEEMQGIDQMLTIPSSNTTISNNKNSKKTMEEWADQQYQSLLEHNQQHDHFFSLLMAQEGKDLDQACLQQNIPSNDNQTLPLVTCNSHHTTEEDVFDVSFNDMSEVLSSDENCHEDNSSVFPAMEEVFEFNTQEEEDEKHHSVPLLQHQTSSSTQATPQNCNHNAMTLNFIYEGTTGEVPITNTSICSSRNCPSMSQNKVKKKRKMQQQYAGRRNSTYSTDYSKDGMWHFHNYRDGKTLERSTMPVFLYFNPEGNKK</sequence>
<dbReference type="AlphaFoldDB" id="A0AA88KGK5"/>
<feature type="region of interest" description="Disordered" evidence="1">
    <location>
        <begin position="169"/>
        <end position="211"/>
    </location>
</feature>
<dbReference type="GeneID" id="68102804"/>
<dbReference type="EMBL" id="PYSW02000041">
    <property type="protein sequence ID" value="KAG2374976.1"/>
    <property type="molecule type" value="Genomic_DNA"/>
</dbReference>
<proteinExistence type="predicted"/>
<gene>
    <name evidence="2" type="ORF">C9374_010350</name>
</gene>
<dbReference type="RefSeq" id="XP_044544150.1">
    <property type="nucleotide sequence ID" value="XM_044685885.1"/>
</dbReference>
<protein>
    <submittedName>
        <fullName evidence="2">Uncharacterized protein</fullName>
    </submittedName>
</protein>
<feature type="region of interest" description="Disordered" evidence="1">
    <location>
        <begin position="520"/>
        <end position="544"/>
    </location>
</feature>
<evidence type="ECO:0000313" key="2">
    <source>
        <dbReference type="EMBL" id="KAG2374976.1"/>
    </source>
</evidence>
<evidence type="ECO:0000313" key="3">
    <source>
        <dbReference type="Proteomes" id="UP000816034"/>
    </source>
</evidence>
<comment type="caution">
    <text evidence="2">The sequence shown here is derived from an EMBL/GenBank/DDBJ whole genome shotgun (WGS) entry which is preliminary data.</text>
</comment>
<feature type="compositionally biased region" description="Low complexity" evidence="1">
    <location>
        <begin position="114"/>
        <end position="126"/>
    </location>
</feature>